<organism evidence="1 2">
    <name type="scientific">Uabimicrobium amorphum</name>
    <dbReference type="NCBI Taxonomy" id="2596890"/>
    <lineage>
        <taxon>Bacteria</taxon>
        <taxon>Pseudomonadati</taxon>
        <taxon>Planctomycetota</taxon>
        <taxon>Candidatus Uabimicrobiia</taxon>
        <taxon>Candidatus Uabimicrobiales</taxon>
        <taxon>Candidatus Uabimicrobiaceae</taxon>
        <taxon>Candidatus Uabimicrobium</taxon>
    </lineage>
</organism>
<dbReference type="EMBL" id="AP019860">
    <property type="protein sequence ID" value="BBM87115.1"/>
    <property type="molecule type" value="Genomic_DNA"/>
</dbReference>
<dbReference type="AlphaFoldDB" id="A0A5S9IV25"/>
<name>A0A5S9IV25_UABAM</name>
<keyword evidence="2" id="KW-1185">Reference proteome</keyword>
<proteinExistence type="predicted"/>
<evidence type="ECO:0000313" key="2">
    <source>
        <dbReference type="Proteomes" id="UP000326354"/>
    </source>
</evidence>
<evidence type="ECO:0000313" key="1">
    <source>
        <dbReference type="EMBL" id="BBM87115.1"/>
    </source>
</evidence>
<accession>A0A5S9IV25</accession>
<protein>
    <recommendedName>
        <fullName evidence="3">PD(D/E)XK endonuclease domain-containing protein</fullName>
    </recommendedName>
</protein>
<sequence>MEEKNLQVTSNVGLYYVCYKLSLQGWNAMPTARNAKGVDIIAYNSDCSKMISIQVKTLSKRNAVPLGRDLGKVMGNYWIIVNEIDKEPKTFVLIPEEVKKLAEKREKEGQVSYWLQVKSYSNEEYFEKWDRIGEI</sequence>
<dbReference type="Proteomes" id="UP000326354">
    <property type="component" value="Chromosome"/>
</dbReference>
<dbReference type="KEGG" id="uam:UABAM_05518"/>
<gene>
    <name evidence="1" type="ORF">UABAM_05518</name>
</gene>
<evidence type="ECO:0008006" key="3">
    <source>
        <dbReference type="Google" id="ProtNLM"/>
    </source>
</evidence>
<dbReference type="RefSeq" id="WP_229759311.1">
    <property type="nucleotide sequence ID" value="NZ_AP019860.1"/>
</dbReference>
<reference evidence="1 2" key="1">
    <citation type="submission" date="2019-08" db="EMBL/GenBank/DDBJ databases">
        <title>Complete genome sequence of Candidatus Uab amorphum.</title>
        <authorList>
            <person name="Shiratori T."/>
            <person name="Suzuki S."/>
            <person name="Kakizawa Y."/>
            <person name="Ishida K."/>
        </authorList>
    </citation>
    <scope>NUCLEOTIDE SEQUENCE [LARGE SCALE GENOMIC DNA]</scope>
    <source>
        <strain evidence="1 2">SRT547</strain>
    </source>
</reference>